<dbReference type="Proteomes" id="UP001139068">
    <property type="component" value="Unassembled WGS sequence"/>
</dbReference>
<organism evidence="1 2">
    <name type="scientific">Candidatus Mycolicibacterium alkanivorans</name>
    <dbReference type="NCBI Taxonomy" id="2954114"/>
    <lineage>
        <taxon>Bacteria</taxon>
        <taxon>Bacillati</taxon>
        <taxon>Actinomycetota</taxon>
        <taxon>Actinomycetes</taxon>
        <taxon>Mycobacteriales</taxon>
        <taxon>Mycobacteriaceae</taxon>
        <taxon>Mycolicibacterium</taxon>
    </lineage>
</organism>
<sequence length="80" mass="8541">MTDVIVEEKVLEAPDGQGVVGLDDLDEQLIGQLVDRARSEGLRLTGEDGLLGLLDHAVDAGGTLRRACHELGLGEVRAHR</sequence>
<proteinExistence type="predicted"/>
<keyword evidence="2" id="KW-1185">Reference proteome</keyword>
<comment type="caution">
    <text evidence="1">The sequence shown here is derived from an EMBL/GenBank/DDBJ whole genome shotgun (WGS) entry which is preliminary data.</text>
</comment>
<evidence type="ECO:0000313" key="1">
    <source>
        <dbReference type="EMBL" id="MCI4673446.1"/>
    </source>
</evidence>
<accession>A0ABS9YQ78</accession>
<evidence type="ECO:0008006" key="3">
    <source>
        <dbReference type="Google" id="ProtNLM"/>
    </source>
</evidence>
<reference evidence="1" key="1">
    <citation type="journal article" date="2022" name="ISME J.">
        <title>Identification of active gaseous-alkane degraders at natural gas seeps.</title>
        <authorList>
            <person name="Farhan Ul Haque M."/>
            <person name="Hernandez M."/>
            <person name="Crombie A.T."/>
            <person name="Murrell J.C."/>
        </authorList>
    </citation>
    <scope>NUCLEOTIDE SEQUENCE</scope>
    <source>
        <strain evidence="1">ANDR5</strain>
    </source>
</reference>
<dbReference type="EMBL" id="JAIVFL010000001">
    <property type="protein sequence ID" value="MCI4673446.1"/>
    <property type="molecule type" value="Genomic_DNA"/>
</dbReference>
<evidence type="ECO:0000313" key="2">
    <source>
        <dbReference type="Proteomes" id="UP001139068"/>
    </source>
</evidence>
<gene>
    <name evidence="1" type="ORF">K9U37_00130</name>
</gene>
<name>A0ABS9YQ78_9MYCO</name>
<dbReference type="RefSeq" id="WP_243069982.1">
    <property type="nucleotide sequence ID" value="NZ_JAIVFL010000001.1"/>
</dbReference>
<protein>
    <recommendedName>
        <fullName evidence="3">Transposase</fullName>
    </recommendedName>
</protein>